<evidence type="ECO:0000313" key="2">
    <source>
        <dbReference type="EMBL" id="KAK9048397.1"/>
    </source>
</evidence>
<comment type="caution">
    <text evidence="2">The sequence shown here is derived from an EMBL/GenBank/DDBJ whole genome shotgun (WGS) entry which is preliminary data.</text>
</comment>
<feature type="region of interest" description="Disordered" evidence="1">
    <location>
        <begin position="1"/>
        <end position="30"/>
    </location>
</feature>
<evidence type="ECO:0000313" key="3">
    <source>
        <dbReference type="Proteomes" id="UP001408789"/>
    </source>
</evidence>
<dbReference type="AlphaFoldDB" id="A0AAP0C7H2"/>
<dbReference type="Proteomes" id="UP001408789">
    <property type="component" value="Unassembled WGS sequence"/>
</dbReference>
<organism evidence="2 3">
    <name type="scientific">Deinandra increscens subsp. villosa</name>
    <dbReference type="NCBI Taxonomy" id="3103831"/>
    <lineage>
        <taxon>Eukaryota</taxon>
        <taxon>Viridiplantae</taxon>
        <taxon>Streptophyta</taxon>
        <taxon>Embryophyta</taxon>
        <taxon>Tracheophyta</taxon>
        <taxon>Spermatophyta</taxon>
        <taxon>Magnoliopsida</taxon>
        <taxon>eudicotyledons</taxon>
        <taxon>Gunneridae</taxon>
        <taxon>Pentapetalae</taxon>
        <taxon>asterids</taxon>
        <taxon>campanulids</taxon>
        <taxon>Asterales</taxon>
        <taxon>Asteraceae</taxon>
        <taxon>Asteroideae</taxon>
        <taxon>Heliantheae alliance</taxon>
        <taxon>Madieae</taxon>
        <taxon>Madiinae</taxon>
        <taxon>Deinandra</taxon>
    </lineage>
</organism>
<keyword evidence="3" id="KW-1185">Reference proteome</keyword>
<accession>A0AAP0C7H2</accession>
<gene>
    <name evidence="2" type="ORF">SSX86_032640</name>
</gene>
<feature type="region of interest" description="Disordered" evidence="1">
    <location>
        <begin position="79"/>
        <end position="123"/>
    </location>
</feature>
<proteinExistence type="predicted"/>
<feature type="compositionally biased region" description="Basic and acidic residues" evidence="1">
    <location>
        <begin position="1"/>
        <end position="11"/>
    </location>
</feature>
<evidence type="ECO:0000256" key="1">
    <source>
        <dbReference type="SAM" id="MobiDB-lite"/>
    </source>
</evidence>
<reference evidence="2 3" key="1">
    <citation type="submission" date="2024-04" db="EMBL/GenBank/DDBJ databases">
        <title>The reference genome of an endangered Asteraceae, Deinandra increscens subsp. villosa, native to the Central Coast of California.</title>
        <authorList>
            <person name="Guilliams M."/>
            <person name="Hasenstab-Lehman K."/>
            <person name="Meyer R."/>
            <person name="Mcevoy S."/>
        </authorList>
    </citation>
    <scope>NUCLEOTIDE SEQUENCE [LARGE SCALE GENOMIC DNA]</scope>
    <source>
        <tissue evidence="2">Leaf</tissue>
    </source>
</reference>
<dbReference type="EMBL" id="JBCNJP010012659">
    <property type="protein sequence ID" value="KAK9048397.1"/>
    <property type="molecule type" value="Genomic_DNA"/>
</dbReference>
<sequence length="123" mass="12902">MTTDQLEHAVAREGQPPLRKLLSLSPESPSGFPSNGCSLKVIGFALAIFAAGEPLSVADQTPTVLLLTRPTASTITTVNPPSFHSCHSPTPPPPHPAVPISRSQFVSSSKPPPILSAESLNHH</sequence>
<name>A0AAP0C7H2_9ASTR</name>
<protein>
    <submittedName>
        <fullName evidence="2">Uncharacterized protein</fullName>
    </submittedName>
</protein>